<organism evidence="7 8">
    <name type="scientific">Glutamicibacter soli</name>
    <dbReference type="NCBI Taxonomy" id="453836"/>
    <lineage>
        <taxon>Bacteria</taxon>
        <taxon>Bacillati</taxon>
        <taxon>Actinomycetota</taxon>
        <taxon>Actinomycetes</taxon>
        <taxon>Micrococcales</taxon>
        <taxon>Micrococcaceae</taxon>
        <taxon>Glutamicibacter</taxon>
    </lineage>
</organism>
<dbReference type="GO" id="GO:0047545">
    <property type="term" value="F:(S)-2-hydroxyglutarate dehydrogenase activity"/>
    <property type="evidence" value="ECO:0007669"/>
    <property type="project" value="TreeGrafter"/>
</dbReference>
<evidence type="ECO:0000256" key="1">
    <source>
        <dbReference type="ARBA" id="ARBA00001974"/>
    </source>
</evidence>
<dbReference type="Pfam" id="PF01266">
    <property type="entry name" value="DAO"/>
    <property type="match status" value="1"/>
</dbReference>
<evidence type="ECO:0000256" key="4">
    <source>
        <dbReference type="ARBA" id="ARBA00023002"/>
    </source>
</evidence>
<proteinExistence type="inferred from homology"/>
<comment type="caution">
    <text evidence="7">The sequence shown here is derived from an EMBL/GenBank/DDBJ whole genome shotgun (WGS) entry which is preliminary data.</text>
</comment>
<evidence type="ECO:0000259" key="6">
    <source>
        <dbReference type="Pfam" id="PF01266"/>
    </source>
</evidence>
<keyword evidence="8" id="KW-1185">Reference proteome</keyword>
<evidence type="ECO:0000313" key="8">
    <source>
        <dbReference type="Proteomes" id="UP000252167"/>
    </source>
</evidence>
<dbReference type="Proteomes" id="UP000252167">
    <property type="component" value="Unassembled WGS sequence"/>
</dbReference>
<feature type="domain" description="FAD dependent oxidoreductase" evidence="6">
    <location>
        <begin position="8"/>
        <end position="394"/>
    </location>
</feature>
<dbReference type="AlphaFoldDB" id="A0A365YGE7"/>
<dbReference type="InterPro" id="IPR036188">
    <property type="entry name" value="FAD/NAD-bd_sf"/>
</dbReference>
<dbReference type="RefSeq" id="WP_113607311.1">
    <property type="nucleotide sequence ID" value="NZ_CM125969.1"/>
</dbReference>
<keyword evidence="3" id="KW-0274">FAD</keyword>
<evidence type="ECO:0000256" key="2">
    <source>
        <dbReference type="ARBA" id="ARBA00022630"/>
    </source>
</evidence>
<dbReference type="PANTHER" id="PTHR43104">
    <property type="entry name" value="L-2-HYDROXYGLUTARATE DEHYDROGENASE, MITOCHONDRIAL"/>
    <property type="match status" value="1"/>
</dbReference>
<keyword evidence="2" id="KW-0285">Flavoprotein</keyword>
<dbReference type="NCBIfam" id="NF008726">
    <property type="entry name" value="PRK11728.1"/>
    <property type="match status" value="1"/>
</dbReference>
<evidence type="ECO:0000256" key="5">
    <source>
        <dbReference type="ARBA" id="ARBA00037941"/>
    </source>
</evidence>
<dbReference type="EMBL" id="POAF01000004">
    <property type="protein sequence ID" value="RBM01083.1"/>
    <property type="molecule type" value="Genomic_DNA"/>
</dbReference>
<name>A0A365YGE7_9MICC</name>
<evidence type="ECO:0000256" key="3">
    <source>
        <dbReference type="ARBA" id="ARBA00022827"/>
    </source>
</evidence>
<dbReference type="InterPro" id="IPR006076">
    <property type="entry name" value="FAD-dep_OxRdtase"/>
</dbReference>
<reference evidence="7 8" key="1">
    <citation type="submission" date="2018-01" db="EMBL/GenBank/DDBJ databases">
        <title>Glutamicibacter soli strain NHPC-3 Whole genome sequence and assembly.</title>
        <authorList>
            <person name="Choudhury P."/>
            <person name="Gupta D."/>
            <person name="Sengupta K."/>
            <person name="Jawed A."/>
            <person name="Sultana N."/>
            <person name="Saha P."/>
        </authorList>
    </citation>
    <scope>NUCLEOTIDE SEQUENCE [LARGE SCALE GENOMIC DNA]</scope>
    <source>
        <strain evidence="7 8">NHPC-3</strain>
    </source>
</reference>
<dbReference type="PANTHER" id="PTHR43104:SF2">
    <property type="entry name" value="L-2-HYDROXYGLUTARATE DEHYDROGENASE, MITOCHONDRIAL"/>
    <property type="match status" value="1"/>
</dbReference>
<evidence type="ECO:0000313" key="7">
    <source>
        <dbReference type="EMBL" id="RBM01083.1"/>
    </source>
</evidence>
<sequence>MPQAKSFAVVGAGIIGAAVARELLARYPGSSVTVVEKEQAAAGHQTGHNSGVVHAGLYYEPGGLKAKLCRRGVELLQDLAQARSLPYEQCGKLVVALEADEEQRLKNIFERAQANGVPGVGMLGPDGIKDIEPNAVGRMALHSPGTAIISYAAVTEALLDEVRLAGGEVRFGCAVERIEELATGVRLHTSTGQFLADHVIVCAGSQSDRLARGSGANAQPSVVPFFGQYFQLEESYRTILNGLVYPVPDPKYPFLGVHLTKRVDGQMMVGPNAFLSLSREKYHGLGLDFKDLGEVMANPGFWKFASRNLPTAVREIRTVVSEQFFLREAAKYVPSLEGAKATRLTRGIRAQAMDADGKLLDDFAIDYRDHATHIRNAPSPGATSSLAIAEYIVDSLVSRSIA</sequence>
<dbReference type="Gene3D" id="3.30.9.10">
    <property type="entry name" value="D-Amino Acid Oxidase, subunit A, domain 2"/>
    <property type="match status" value="1"/>
</dbReference>
<keyword evidence="4" id="KW-0560">Oxidoreductase</keyword>
<comment type="cofactor">
    <cofactor evidence="1">
        <name>FAD</name>
        <dbReference type="ChEBI" id="CHEBI:57692"/>
    </cofactor>
</comment>
<accession>A0A365YGE7</accession>
<gene>
    <name evidence="7" type="ORF">C1H84_09840</name>
</gene>
<protein>
    <submittedName>
        <fullName evidence="7">L-2-hydroxyglutarate oxidase</fullName>
    </submittedName>
</protein>
<comment type="similarity">
    <text evidence="5">Belongs to the L2HGDH family.</text>
</comment>
<dbReference type="SUPFAM" id="SSF51905">
    <property type="entry name" value="FAD/NAD(P)-binding domain"/>
    <property type="match status" value="1"/>
</dbReference>
<dbReference type="Gene3D" id="3.50.50.60">
    <property type="entry name" value="FAD/NAD(P)-binding domain"/>
    <property type="match status" value="1"/>
</dbReference>